<protein>
    <recommendedName>
        <fullName evidence="3">Anaphase-promoting complex subunit 4 WD40 domain-containing protein</fullName>
    </recommendedName>
</protein>
<dbReference type="Proteomes" id="UP000054097">
    <property type="component" value="Unassembled WGS sequence"/>
</dbReference>
<dbReference type="STRING" id="933852.A0A0C3B9C0"/>
<evidence type="ECO:0000313" key="1">
    <source>
        <dbReference type="EMBL" id="KIM28684.1"/>
    </source>
</evidence>
<evidence type="ECO:0000313" key="2">
    <source>
        <dbReference type="Proteomes" id="UP000054097"/>
    </source>
</evidence>
<name>A0A0C3B9C0_SERVB</name>
<dbReference type="HOGENOM" id="CLU_066072_0_0_1"/>
<dbReference type="OrthoDB" id="2161379at2759"/>
<dbReference type="PANTHER" id="PTHR44666">
    <property type="entry name" value="WD REPEAT-CONTAINING PROTEIN 53"/>
    <property type="match status" value="1"/>
</dbReference>
<accession>A0A0C3B9C0</accession>
<sequence>MAGIEPGAIIETPSPVSCIDIVDSVVVLGCEDGSVRRYDLPATKVQKALIGEGQSVSWIRFCSVKGKEHYIWLATGMEILQYNFALQHGEELMTGTILRTKDATARISVPPETEDDEINEIALKKDHLVFTTDSGRIGCVELSSNTVTFCRQMHRNIALPIAFVPSRPTEICSGGYDNTLLHFDVRTGTLLSHFDISPPLPQGENTPGISLSPPFALGLAINSDDIVACSTATGHVWLGYGGSKKASSTQGKRKSRKWNGLKSSDGSWLLAGNGPIVAVVFNPANDAQLITLSLHGNISSFEIPDSTAEQPSSQPQWTVPPRKMIKAATLVVSSTGILSCGVTANNRGVLELWNILSAQGSNPDR</sequence>
<keyword evidence="2" id="KW-1185">Reference proteome</keyword>
<dbReference type="PANTHER" id="PTHR44666:SF1">
    <property type="entry name" value="WD REPEAT-CONTAINING PROTEIN 53"/>
    <property type="match status" value="1"/>
</dbReference>
<dbReference type="InterPro" id="IPR011047">
    <property type="entry name" value="Quinoprotein_ADH-like_sf"/>
</dbReference>
<reference evidence="1 2" key="1">
    <citation type="submission" date="2014-04" db="EMBL/GenBank/DDBJ databases">
        <authorList>
            <consortium name="DOE Joint Genome Institute"/>
            <person name="Kuo A."/>
            <person name="Zuccaro A."/>
            <person name="Kohler A."/>
            <person name="Nagy L.G."/>
            <person name="Floudas D."/>
            <person name="Copeland A."/>
            <person name="Barry K.W."/>
            <person name="Cichocki N."/>
            <person name="Veneault-Fourrey C."/>
            <person name="LaButti K."/>
            <person name="Lindquist E.A."/>
            <person name="Lipzen A."/>
            <person name="Lundell T."/>
            <person name="Morin E."/>
            <person name="Murat C."/>
            <person name="Sun H."/>
            <person name="Tunlid A."/>
            <person name="Henrissat B."/>
            <person name="Grigoriev I.V."/>
            <person name="Hibbett D.S."/>
            <person name="Martin F."/>
            <person name="Nordberg H.P."/>
            <person name="Cantor M.N."/>
            <person name="Hua S.X."/>
        </authorList>
    </citation>
    <scope>NUCLEOTIDE SEQUENCE [LARGE SCALE GENOMIC DNA]</scope>
    <source>
        <strain evidence="1 2">MAFF 305830</strain>
    </source>
</reference>
<dbReference type="InterPro" id="IPR042453">
    <property type="entry name" value="WDR53"/>
</dbReference>
<reference evidence="2" key="2">
    <citation type="submission" date="2015-01" db="EMBL/GenBank/DDBJ databases">
        <title>Evolutionary Origins and Diversification of the Mycorrhizal Mutualists.</title>
        <authorList>
            <consortium name="DOE Joint Genome Institute"/>
            <consortium name="Mycorrhizal Genomics Consortium"/>
            <person name="Kohler A."/>
            <person name="Kuo A."/>
            <person name="Nagy L.G."/>
            <person name="Floudas D."/>
            <person name="Copeland A."/>
            <person name="Barry K.W."/>
            <person name="Cichocki N."/>
            <person name="Veneault-Fourrey C."/>
            <person name="LaButti K."/>
            <person name="Lindquist E.A."/>
            <person name="Lipzen A."/>
            <person name="Lundell T."/>
            <person name="Morin E."/>
            <person name="Murat C."/>
            <person name="Riley R."/>
            <person name="Ohm R."/>
            <person name="Sun H."/>
            <person name="Tunlid A."/>
            <person name="Henrissat B."/>
            <person name="Grigoriev I.V."/>
            <person name="Hibbett D.S."/>
            <person name="Martin F."/>
        </authorList>
    </citation>
    <scope>NUCLEOTIDE SEQUENCE [LARGE SCALE GENOMIC DNA]</scope>
    <source>
        <strain evidence="2">MAFF 305830</strain>
    </source>
</reference>
<dbReference type="SUPFAM" id="SSF50998">
    <property type="entry name" value="Quinoprotein alcohol dehydrogenase-like"/>
    <property type="match status" value="1"/>
</dbReference>
<organism evidence="1 2">
    <name type="scientific">Serendipita vermifera MAFF 305830</name>
    <dbReference type="NCBI Taxonomy" id="933852"/>
    <lineage>
        <taxon>Eukaryota</taxon>
        <taxon>Fungi</taxon>
        <taxon>Dikarya</taxon>
        <taxon>Basidiomycota</taxon>
        <taxon>Agaricomycotina</taxon>
        <taxon>Agaricomycetes</taxon>
        <taxon>Sebacinales</taxon>
        <taxon>Serendipitaceae</taxon>
        <taxon>Serendipita</taxon>
    </lineage>
</organism>
<dbReference type="AlphaFoldDB" id="A0A0C3B9C0"/>
<dbReference type="EMBL" id="KN824291">
    <property type="protein sequence ID" value="KIM28684.1"/>
    <property type="molecule type" value="Genomic_DNA"/>
</dbReference>
<gene>
    <name evidence="1" type="ORF">M408DRAFT_307236</name>
</gene>
<evidence type="ECO:0008006" key="3">
    <source>
        <dbReference type="Google" id="ProtNLM"/>
    </source>
</evidence>
<dbReference type="InterPro" id="IPR015943">
    <property type="entry name" value="WD40/YVTN_repeat-like_dom_sf"/>
</dbReference>
<dbReference type="Gene3D" id="2.130.10.10">
    <property type="entry name" value="YVTN repeat-like/Quinoprotein amine dehydrogenase"/>
    <property type="match status" value="1"/>
</dbReference>
<proteinExistence type="predicted"/>